<dbReference type="PANTHER" id="PTHR33327">
    <property type="entry name" value="ENDONUCLEASE"/>
    <property type="match status" value="1"/>
</dbReference>
<dbReference type="Proteomes" id="UP000821853">
    <property type="component" value="Unassembled WGS sequence"/>
</dbReference>
<dbReference type="PANTHER" id="PTHR33327:SF3">
    <property type="entry name" value="RNA-DIRECTED DNA POLYMERASE"/>
    <property type="match status" value="1"/>
</dbReference>
<dbReference type="VEuPathDB" id="VectorBase:HLOH_051352"/>
<comment type="caution">
    <text evidence="2">The sequence shown here is derived from an EMBL/GenBank/DDBJ whole genome shotgun (WGS) entry which is preliminary data.</text>
</comment>
<evidence type="ECO:0000313" key="3">
    <source>
        <dbReference type="Proteomes" id="UP000821853"/>
    </source>
</evidence>
<dbReference type="AlphaFoldDB" id="A0A9J6GT97"/>
<proteinExistence type="predicted"/>
<sequence>MSTTDAPPTVSPVGGKLPAFWTADPVFWFIQVKSQFAARRITADLMKYHYVVSNLPPVIAREVRDLLLAPPVENAYATLKETLVCRVTPSEPHRQQ</sequence>
<dbReference type="OrthoDB" id="10048650at2759"/>
<accession>A0A9J6GT97</accession>
<dbReference type="EMBL" id="JABSTR010000008">
    <property type="protein sequence ID" value="KAH9377500.1"/>
    <property type="molecule type" value="Genomic_DNA"/>
</dbReference>
<evidence type="ECO:0000259" key="1">
    <source>
        <dbReference type="Pfam" id="PF23055"/>
    </source>
</evidence>
<dbReference type="Pfam" id="PF23055">
    <property type="entry name" value="DUF7041"/>
    <property type="match status" value="1"/>
</dbReference>
<feature type="domain" description="DUF7041" evidence="1">
    <location>
        <begin position="17"/>
        <end position="94"/>
    </location>
</feature>
<dbReference type="InterPro" id="IPR055469">
    <property type="entry name" value="DUF7041"/>
</dbReference>
<evidence type="ECO:0000313" key="2">
    <source>
        <dbReference type="EMBL" id="KAH9377500.1"/>
    </source>
</evidence>
<reference evidence="2 3" key="1">
    <citation type="journal article" date="2020" name="Cell">
        <title>Large-Scale Comparative Analyses of Tick Genomes Elucidate Their Genetic Diversity and Vector Capacities.</title>
        <authorList>
            <consortium name="Tick Genome and Microbiome Consortium (TIGMIC)"/>
            <person name="Jia N."/>
            <person name="Wang J."/>
            <person name="Shi W."/>
            <person name="Du L."/>
            <person name="Sun Y."/>
            <person name="Zhan W."/>
            <person name="Jiang J.F."/>
            <person name="Wang Q."/>
            <person name="Zhang B."/>
            <person name="Ji P."/>
            <person name="Bell-Sakyi L."/>
            <person name="Cui X.M."/>
            <person name="Yuan T.T."/>
            <person name="Jiang B.G."/>
            <person name="Yang W.F."/>
            <person name="Lam T.T."/>
            <person name="Chang Q.C."/>
            <person name="Ding S.J."/>
            <person name="Wang X.J."/>
            <person name="Zhu J.G."/>
            <person name="Ruan X.D."/>
            <person name="Zhao L."/>
            <person name="Wei J.T."/>
            <person name="Ye R.Z."/>
            <person name="Que T.C."/>
            <person name="Du C.H."/>
            <person name="Zhou Y.H."/>
            <person name="Cheng J.X."/>
            <person name="Dai P.F."/>
            <person name="Guo W.B."/>
            <person name="Han X.H."/>
            <person name="Huang E.J."/>
            <person name="Li L.F."/>
            <person name="Wei W."/>
            <person name="Gao Y.C."/>
            <person name="Liu J.Z."/>
            <person name="Shao H.Z."/>
            <person name="Wang X."/>
            <person name="Wang C.C."/>
            <person name="Yang T.C."/>
            <person name="Huo Q.B."/>
            <person name="Li W."/>
            <person name="Chen H.Y."/>
            <person name="Chen S.E."/>
            <person name="Zhou L.G."/>
            <person name="Ni X.B."/>
            <person name="Tian J.H."/>
            <person name="Sheng Y."/>
            <person name="Liu T."/>
            <person name="Pan Y.S."/>
            <person name="Xia L.Y."/>
            <person name="Li J."/>
            <person name="Zhao F."/>
            <person name="Cao W.C."/>
        </authorList>
    </citation>
    <scope>NUCLEOTIDE SEQUENCE [LARGE SCALE GENOMIC DNA]</scope>
    <source>
        <strain evidence="2">HaeL-2018</strain>
    </source>
</reference>
<dbReference type="OMA" id="SETHWLK"/>
<protein>
    <recommendedName>
        <fullName evidence="1">DUF7041 domain-containing protein</fullName>
    </recommendedName>
</protein>
<gene>
    <name evidence="2" type="ORF">HPB48_006239</name>
</gene>
<organism evidence="2 3">
    <name type="scientific">Haemaphysalis longicornis</name>
    <name type="common">Bush tick</name>
    <dbReference type="NCBI Taxonomy" id="44386"/>
    <lineage>
        <taxon>Eukaryota</taxon>
        <taxon>Metazoa</taxon>
        <taxon>Ecdysozoa</taxon>
        <taxon>Arthropoda</taxon>
        <taxon>Chelicerata</taxon>
        <taxon>Arachnida</taxon>
        <taxon>Acari</taxon>
        <taxon>Parasitiformes</taxon>
        <taxon>Ixodida</taxon>
        <taxon>Ixodoidea</taxon>
        <taxon>Ixodidae</taxon>
        <taxon>Haemaphysalinae</taxon>
        <taxon>Haemaphysalis</taxon>
    </lineage>
</organism>
<keyword evidence="3" id="KW-1185">Reference proteome</keyword>
<name>A0A9J6GT97_HAELO</name>